<evidence type="ECO:0000256" key="6">
    <source>
        <dbReference type="ARBA" id="ARBA00023136"/>
    </source>
</evidence>
<protein>
    <submittedName>
        <fullName evidence="7">Uncharacterized protein</fullName>
    </submittedName>
</protein>
<dbReference type="GO" id="GO:0016020">
    <property type="term" value="C:membrane"/>
    <property type="evidence" value="ECO:0007669"/>
    <property type="project" value="UniProtKB-SubCell"/>
</dbReference>
<comment type="subcellular location">
    <subcellularLocation>
        <location evidence="2">Endoplasmic reticulum</location>
    </subcellularLocation>
    <subcellularLocation>
        <location evidence="3">Membrane</location>
    </subcellularLocation>
    <subcellularLocation>
        <location evidence="1">Mitochondrion</location>
    </subcellularLocation>
</comment>
<dbReference type="GO" id="GO:0005739">
    <property type="term" value="C:mitochondrion"/>
    <property type="evidence" value="ECO:0007669"/>
    <property type="project" value="UniProtKB-SubCell"/>
</dbReference>
<keyword evidence="5" id="KW-0496">Mitochondrion</keyword>
<accession>A0AA39R6T1</accession>
<gene>
    <name evidence="7" type="ORF">JMJ35_002244</name>
</gene>
<dbReference type="AlphaFoldDB" id="A0AA39R6T1"/>
<dbReference type="EMBL" id="JAFEKC020000004">
    <property type="protein sequence ID" value="KAK0514865.1"/>
    <property type="molecule type" value="Genomic_DNA"/>
</dbReference>
<evidence type="ECO:0000256" key="5">
    <source>
        <dbReference type="ARBA" id="ARBA00023128"/>
    </source>
</evidence>
<keyword evidence="4" id="KW-0256">Endoplasmic reticulum</keyword>
<dbReference type="PANTHER" id="PTHR48182:SF2">
    <property type="entry name" value="PROTEIN SERAC1"/>
    <property type="match status" value="1"/>
</dbReference>
<comment type="caution">
    <text evidence="7">The sequence shown here is derived from an EMBL/GenBank/DDBJ whole genome shotgun (WGS) entry which is preliminary data.</text>
</comment>
<dbReference type="InterPro" id="IPR052374">
    <property type="entry name" value="SERAC1"/>
</dbReference>
<organism evidence="7 8">
    <name type="scientific">Cladonia borealis</name>
    <dbReference type="NCBI Taxonomy" id="184061"/>
    <lineage>
        <taxon>Eukaryota</taxon>
        <taxon>Fungi</taxon>
        <taxon>Dikarya</taxon>
        <taxon>Ascomycota</taxon>
        <taxon>Pezizomycotina</taxon>
        <taxon>Lecanoromycetes</taxon>
        <taxon>OSLEUM clade</taxon>
        <taxon>Lecanoromycetidae</taxon>
        <taxon>Lecanorales</taxon>
        <taxon>Lecanorineae</taxon>
        <taxon>Cladoniaceae</taxon>
        <taxon>Cladonia</taxon>
    </lineage>
</organism>
<keyword evidence="6" id="KW-0472">Membrane</keyword>
<sequence length="171" mass="19230">MFCRNKERGEGSCDGLGLETLSPPLNASDRDAIVDIVFVHGLGGKRYHTWTKDGVLWPRDLLAKDFTRARIMTWGYDAKIMKFFGPPGQSNIRDHAKSLNLDPVPPHILILNVVPTVVSLYLDRCLQSNIVRCLLYQQQSYYKGYTCGAGGRKAILHKARTQCPAVDERQP</sequence>
<dbReference type="Proteomes" id="UP001166286">
    <property type="component" value="Unassembled WGS sequence"/>
</dbReference>
<dbReference type="GO" id="GO:0005783">
    <property type="term" value="C:endoplasmic reticulum"/>
    <property type="evidence" value="ECO:0007669"/>
    <property type="project" value="UniProtKB-SubCell"/>
</dbReference>
<evidence type="ECO:0000256" key="3">
    <source>
        <dbReference type="ARBA" id="ARBA00004370"/>
    </source>
</evidence>
<keyword evidence="8" id="KW-1185">Reference proteome</keyword>
<evidence type="ECO:0000256" key="1">
    <source>
        <dbReference type="ARBA" id="ARBA00004173"/>
    </source>
</evidence>
<dbReference type="PANTHER" id="PTHR48182">
    <property type="entry name" value="PROTEIN SERAC1"/>
    <property type="match status" value="1"/>
</dbReference>
<evidence type="ECO:0000313" key="8">
    <source>
        <dbReference type="Proteomes" id="UP001166286"/>
    </source>
</evidence>
<name>A0AA39R6T1_9LECA</name>
<proteinExistence type="predicted"/>
<reference evidence="7" key="1">
    <citation type="submission" date="2023-03" db="EMBL/GenBank/DDBJ databases">
        <title>Complete genome of Cladonia borealis.</title>
        <authorList>
            <person name="Park H."/>
        </authorList>
    </citation>
    <scope>NUCLEOTIDE SEQUENCE</scope>
    <source>
        <strain evidence="7">ANT050790</strain>
    </source>
</reference>
<evidence type="ECO:0000256" key="2">
    <source>
        <dbReference type="ARBA" id="ARBA00004240"/>
    </source>
</evidence>
<evidence type="ECO:0000256" key="4">
    <source>
        <dbReference type="ARBA" id="ARBA00022824"/>
    </source>
</evidence>
<evidence type="ECO:0000313" key="7">
    <source>
        <dbReference type="EMBL" id="KAK0514865.1"/>
    </source>
</evidence>